<evidence type="ECO:0000313" key="2">
    <source>
        <dbReference type="EMBL" id="JAT20565.1"/>
    </source>
</evidence>
<feature type="transmembrane region" description="Helical" evidence="1">
    <location>
        <begin position="55"/>
        <end position="76"/>
    </location>
</feature>
<dbReference type="AlphaFoldDB" id="A0A1B6LA92"/>
<protein>
    <submittedName>
        <fullName evidence="2">Uncharacterized protein</fullName>
    </submittedName>
</protein>
<keyword evidence="1" id="KW-0812">Transmembrane</keyword>
<dbReference type="InterPro" id="IPR031720">
    <property type="entry name" value="DUF4728"/>
</dbReference>
<dbReference type="Pfam" id="PF15860">
    <property type="entry name" value="DUF4728"/>
    <property type="match status" value="1"/>
</dbReference>
<dbReference type="EMBL" id="GEBQ01019412">
    <property type="protein sequence ID" value="JAT20565.1"/>
    <property type="molecule type" value="Transcribed_RNA"/>
</dbReference>
<feature type="transmembrane region" description="Helical" evidence="1">
    <location>
        <begin position="161"/>
        <end position="181"/>
    </location>
</feature>
<sequence length="191" mass="21045">PIILDPISSRSHKSSVQRVSDNFLSVPVPTTMGVPQLNSCCCGCSLSTGSKIIGWLSLAGAVLAIFVLSGSLMLISHIEDSPDTPEAKKLKPYIPVLKILFSLLIAVCVIAFVLAVILLKGVYEKKPKYLRFWVITSLVALVLDFGLKILVMFTFEGFINPLQFVSILLSLYYILVVHSLYREMLQDPNVC</sequence>
<dbReference type="InterPro" id="IPR053077">
    <property type="entry name" value="MARVEL_domain_protein_3"/>
</dbReference>
<evidence type="ECO:0000256" key="1">
    <source>
        <dbReference type="SAM" id="Phobius"/>
    </source>
</evidence>
<accession>A0A1B6LA92</accession>
<organism evidence="2">
    <name type="scientific">Graphocephala atropunctata</name>
    <dbReference type="NCBI Taxonomy" id="36148"/>
    <lineage>
        <taxon>Eukaryota</taxon>
        <taxon>Metazoa</taxon>
        <taxon>Ecdysozoa</taxon>
        <taxon>Arthropoda</taxon>
        <taxon>Hexapoda</taxon>
        <taxon>Insecta</taxon>
        <taxon>Pterygota</taxon>
        <taxon>Neoptera</taxon>
        <taxon>Paraneoptera</taxon>
        <taxon>Hemiptera</taxon>
        <taxon>Auchenorrhyncha</taxon>
        <taxon>Membracoidea</taxon>
        <taxon>Cicadellidae</taxon>
        <taxon>Cicadellinae</taxon>
        <taxon>Cicadellini</taxon>
        <taxon>Graphocephala</taxon>
    </lineage>
</organism>
<name>A0A1B6LA92_9HEMI</name>
<dbReference type="PANTHER" id="PTHR34609:SF17">
    <property type="entry name" value="GEO08273P1-RELATED"/>
    <property type="match status" value="1"/>
</dbReference>
<reference evidence="2" key="1">
    <citation type="submission" date="2015-11" db="EMBL/GenBank/DDBJ databases">
        <title>De novo transcriptome assembly of four potential Pierce s Disease insect vectors from Arizona vineyards.</title>
        <authorList>
            <person name="Tassone E.E."/>
        </authorList>
    </citation>
    <scope>NUCLEOTIDE SEQUENCE</scope>
</reference>
<feature type="non-terminal residue" evidence="2">
    <location>
        <position position="1"/>
    </location>
</feature>
<keyword evidence="1" id="KW-0472">Membrane</keyword>
<feature type="transmembrane region" description="Helical" evidence="1">
    <location>
        <begin position="96"/>
        <end position="118"/>
    </location>
</feature>
<gene>
    <name evidence="2" type="ORF">g.20585</name>
</gene>
<proteinExistence type="predicted"/>
<feature type="transmembrane region" description="Helical" evidence="1">
    <location>
        <begin position="130"/>
        <end position="155"/>
    </location>
</feature>
<keyword evidence="1" id="KW-1133">Transmembrane helix</keyword>
<dbReference type="PANTHER" id="PTHR34609">
    <property type="entry name" value="GEO08273P1-RELATED"/>
    <property type="match status" value="1"/>
</dbReference>